<dbReference type="InterPro" id="IPR036877">
    <property type="entry name" value="SUI1_dom_sf"/>
</dbReference>
<proteinExistence type="predicted"/>
<protein>
    <submittedName>
        <fullName evidence="3">Protein translation factor SUI1 homolog</fullName>
    </submittedName>
</protein>
<dbReference type="GO" id="GO:0003743">
    <property type="term" value="F:translation initiation factor activity"/>
    <property type="evidence" value="ECO:0007669"/>
    <property type="project" value="InterPro"/>
</dbReference>
<dbReference type="EMBL" id="BKCJ010010753">
    <property type="protein sequence ID" value="GEU92988.1"/>
    <property type="molecule type" value="Genomic_DNA"/>
</dbReference>
<dbReference type="AlphaFoldDB" id="A0A6L2P3C0"/>
<accession>A0A6L2P3C0</accession>
<dbReference type="PANTHER" id="PTHR10388">
    <property type="entry name" value="EUKARYOTIC TRANSLATION INITIATION FACTOR SUI1"/>
    <property type="match status" value="1"/>
</dbReference>
<dbReference type="Pfam" id="PF01253">
    <property type="entry name" value="SUI1"/>
    <property type="match status" value="1"/>
</dbReference>
<evidence type="ECO:0000313" key="3">
    <source>
        <dbReference type="EMBL" id="GEU92988.1"/>
    </source>
</evidence>
<feature type="region of interest" description="Disordered" evidence="1">
    <location>
        <begin position="63"/>
        <end position="87"/>
    </location>
</feature>
<comment type="caution">
    <text evidence="3">The sequence shown here is derived from an EMBL/GenBank/DDBJ whole genome shotgun (WGS) entry which is preliminary data.</text>
</comment>
<reference evidence="3" key="1">
    <citation type="journal article" date="2019" name="Sci. Rep.">
        <title>Draft genome of Tanacetum cinerariifolium, the natural source of mosquito coil.</title>
        <authorList>
            <person name="Yamashiro T."/>
            <person name="Shiraishi A."/>
            <person name="Satake H."/>
            <person name="Nakayama K."/>
        </authorList>
    </citation>
    <scope>NUCLEOTIDE SEQUENCE</scope>
</reference>
<dbReference type="SUPFAM" id="SSF55159">
    <property type="entry name" value="eIF1-like"/>
    <property type="match status" value="1"/>
</dbReference>
<name>A0A6L2P3C0_TANCI</name>
<sequence length="87" mass="9895">MILKDMKEFCCNDTVVHDKELSKVIQPQGDQRKNVSVFLSRAEIVKKEQIKIHEEHCDGGYDYPPSAYRLEGDGDDDDGDYDYAPAA</sequence>
<dbReference type="Gene3D" id="3.30.780.10">
    <property type="entry name" value="SUI1-like domain"/>
    <property type="match status" value="1"/>
</dbReference>
<evidence type="ECO:0000256" key="1">
    <source>
        <dbReference type="SAM" id="MobiDB-lite"/>
    </source>
</evidence>
<evidence type="ECO:0000259" key="2">
    <source>
        <dbReference type="PROSITE" id="PS50296"/>
    </source>
</evidence>
<feature type="domain" description="SUI1" evidence="2">
    <location>
        <begin position="7"/>
        <end position="43"/>
    </location>
</feature>
<gene>
    <name evidence="3" type="ORF">Tci_064966</name>
</gene>
<dbReference type="PROSITE" id="PS50296">
    <property type="entry name" value="SUI1"/>
    <property type="match status" value="1"/>
</dbReference>
<dbReference type="InterPro" id="IPR001950">
    <property type="entry name" value="SUI1"/>
</dbReference>
<organism evidence="3">
    <name type="scientific">Tanacetum cinerariifolium</name>
    <name type="common">Dalmatian daisy</name>
    <name type="synonym">Chrysanthemum cinerariifolium</name>
    <dbReference type="NCBI Taxonomy" id="118510"/>
    <lineage>
        <taxon>Eukaryota</taxon>
        <taxon>Viridiplantae</taxon>
        <taxon>Streptophyta</taxon>
        <taxon>Embryophyta</taxon>
        <taxon>Tracheophyta</taxon>
        <taxon>Spermatophyta</taxon>
        <taxon>Magnoliopsida</taxon>
        <taxon>eudicotyledons</taxon>
        <taxon>Gunneridae</taxon>
        <taxon>Pentapetalae</taxon>
        <taxon>asterids</taxon>
        <taxon>campanulids</taxon>
        <taxon>Asterales</taxon>
        <taxon>Asteraceae</taxon>
        <taxon>Asteroideae</taxon>
        <taxon>Anthemideae</taxon>
        <taxon>Anthemidinae</taxon>
        <taxon>Tanacetum</taxon>
    </lineage>
</organism>